<gene>
    <name evidence="16" type="ORF">chiPu_0020033</name>
</gene>
<dbReference type="GO" id="GO:0016494">
    <property type="term" value="F:C-X-C chemokine receptor activity"/>
    <property type="evidence" value="ECO:0007669"/>
    <property type="project" value="InterPro"/>
</dbReference>
<keyword evidence="17" id="KW-1185">Reference proteome</keyword>
<dbReference type="Proteomes" id="UP000287033">
    <property type="component" value="Unassembled WGS sequence"/>
</dbReference>
<dbReference type="STRING" id="137246.A0A401RTU3"/>
<feature type="transmembrane region" description="Helical" evidence="14">
    <location>
        <begin position="320"/>
        <end position="339"/>
    </location>
</feature>
<proteinExistence type="inferred from homology"/>
<dbReference type="InterPro" id="IPR000174">
    <property type="entry name" value="Chemokine_CXCR_1/2"/>
</dbReference>
<dbReference type="Gene3D" id="1.20.1070.10">
    <property type="entry name" value="Rhodopsin 7-helix transmembrane proteins"/>
    <property type="match status" value="1"/>
</dbReference>
<dbReference type="CDD" id="cd15178">
    <property type="entry name" value="7tmA_CXCR1_2"/>
    <property type="match status" value="1"/>
</dbReference>
<dbReference type="SUPFAM" id="SSF81321">
    <property type="entry name" value="Family A G protein-coupled receptor-like"/>
    <property type="match status" value="1"/>
</dbReference>
<dbReference type="GO" id="GO:0009897">
    <property type="term" value="C:external side of plasma membrane"/>
    <property type="evidence" value="ECO:0007669"/>
    <property type="project" value="TreeGrafter"/>
</dbReference>
<keyword evidence="3" id="KW-0145">Chemotaxis</keyword>
<dbReference type="InterPro" id="IPR000276">
    <property type="entry name" value="GPCR_Rhodpsn"/>
</dbReference>
<dbReference type="GO" id="GO:0030593">
    <property type="term" value="P:neutrophil chemotaxis"/>
    <property type="evidence" value="ECO:0007669"/>
    <property type="project" value="TreeGrafter"/>
</dbReference>
<keyword evidence="6 13" id="KW-0297">G-protein coupled receptor</keyword>
<dbReference type="OrthoDB" id="9946013at2759"/>
<evidence type="ECO:0000256" key="10">
    <source>
        <dbReference type="ARBA" id="ARBA00023180"/>
    </source>
</evidence>
<evidence type="ECO:0000256" key="1">
    <source>
        <dbReference type="ARBA" id="ARBA00004651"/>
    </source>
</evidence>
<dbReference type="PRINTS" id="PR00237">
    <property type="entry name" value="GPCRRHODOPSN"/>
</dbReference>
<keyword evidence="9 13" id="KW-0675">Receptor</keyword>
<dbReference type="EMBL" id="BEZZ01002307">
    <property type="protein sequence ID" value="GCC21560.1"/>
    <property type="molecule type" value="Genomic_DNA"/>
</dbReference>
<evidence type="ECO:0000313" key="16">
    <source>
        <dbReference type="EMBL" id="GCC21560.1"/>
    </source>
</evidence>
<dbReference type="PANTHER" id="PTHR10489">
    <property type="entry name" value="CELL ADHESION MOLECULE"/>
    <property type="match status" value="1"/>
</dbReference>
<evidence type="ECO:0000313" key="17">
    <source>
        <dbReference type="Proteomes" id="UP000287033"/>
    </source>
</evidence>
<feature type="transmembrane region" description="Helical" evidence="14">
    <location>
        <begin position="181"/>
        <end position="203"/>
    </location>
</feature>
<feature type="transmembrane region" description="Helical" evidence="14">
    <location>
        <begin position="69"/>
        <end position="94"/>
    </location>
</feature>
<keyword evidence="7 14" id="KW-0472">Membrane</keyword>
<dbReference type="GO" id="GO:0019722">
    <property type="term" value="P:calcium-mediated signaling"/>
    <property type="evidence" value="ECO:0007669"/>
    <property type="project" value="TreeGrafter"/>
</dbReference>
<keyword evidence="4 13" id="KW-0812">Transmembrane</keyword>
<evidence type="ECO:0000256" key="4">
    <source>
        <dbReference type="ARBA" id="ARBA00022692"/>
    </source>
</evidence>
<reference evidence="16 17" key="1">
    <citation type="journal article" date="2018" name="Nat. Ecol. Evol.">
        <title>Shark genomes provide insights into elasmobranch evolution and the origin of vertebrates.</title>
        <authorList>
            <person name="Hara Y"/>
            <person name="Yamaguchi K"/>
            <person name="Onimaru K"/>
            <person name="Kadota M"/>
            <person name="Koyanagi M"/>
            <person name="Keeley SD"/>
            <person name="Tatsumi K"/>
            <person name="Tanaka K"/>
            <person name="Motone F"/>
            <person name="Kageyama Y"/>
            <person name="Nozu R"/>
            <person name="Adachi N"/>
            <person name="Nishimura O"/>
            <person name="Nakagawa R"/>
            <person name="Tanegashima C"/>
            <person name="Kiyatake I"/>
            <person name="Matsumoto R"/>
            <person name="Murakumo K"/>
            <person name="Nishida K"/>
            <person name="Terakita A"/>
            <person name="Kuratani S"/>
            <person name="Sato K"/>
            <person name="Hyodo S Kuraku.S."/>
        </authorList>
    </citation>
    <scope>NUCLEOTIDE SEQUENCE [LARGE SCALE GENOMIC DNA]</scope>
</reference>
<feature type="transmembrane region" description="Helical" evidence="14">
    <location>
        <begin position="239"/>
        <end position="258"/>
    </location>
</feature>
<protein>
    <recommendedName>
        <fullName evidence="15">G-protein coupled receptors family 1 profile domain-containing protein</fullName>
    </recommendedName>
</protein>
<dbReference type="GO" id="GO:0016493">
    <property type="term" value="F:C-C chemokine receptor activity"/>
    <property type="evidence" value="ECO:0007669"/>
    <property type="project" value="TreeGrafter"/>
</dbReference>
<dbReference type="GO" id="GO:0019957">
    <property type="term" value="F:C-C chemokine binding"/>
    <property type="evidence" value="ECO:0007669"/>
    <property type="project" value="TreeGrafter"/>
</dbReference>
<evidence type="ECO:0000259" key="15">
    <source>
        <dbReference type="PROSITE" id="PS50262"/>
    </source>
</evidence>
<dbReference type="PRINTS" id="PR00427">
    <property type="entry name" value="INTRLEUKIN8R"/>
</dbReference>
<feature type="transmembrane region" description="Helical" evidence="14">
    <location>
        <begin position="106"/>
        <end position="126"/>
    </location>
</feature>
<comment type="subunit">
    <text evidence="12">Interacts with IL8. Interacts with GNAI2.</text>
</comment>
<comment type="caution">
    <text evidence="16">The sequence shown here is derived from an EMBL/GenBank/DDBJ whole genome shotgun (WGS) entry which is preliminary data.</text>
</comment>
<evidence type="ECO:0000256" key="2">
    <source>
        <dbReference type="ARBA" id="ARBA00022475"/>
    </source>
</evidence>
<keyword evidence="5 14" id="KW-1133">Transmembrane helix</keyword>
<keyword evidence="11 13" id="KW-0807">Transducer</keyword>
<evidence type="ECO:0000256" key="5">
    <source>
        <dbReference type="ARBA" id="ARBA00022989"/>
    </source>
</evidence>
<evidence type="ECO:0000256" key="14">
    <source>
        <dbReference type="SAM" id="Phobius"/>
    </source>
</evidence>
<dbReference type="GO" id="GO:0007204">
    <property type="term" value="P:positive regulation of cytosolic calcium ion concentration"/>
    <property type="evidence" value="ECO:0007669"/>
    <property type="project" value="TreeGrafter"/>
</dbReference>
<dbReference type="PROSITE" id="PS00237">
    <property type="entry name" value="G_PROTEIN_RECEP_F1_1"/>
    <property type="match status" value="1"/>
</dbReference>
<evidence type="ECO:0000256" key="8">
    <source>
        <dbReference type="ARBA" id="ARBA00023157"/>
    </source>
</evidence>
<evidence type="ECO:0000256" key="13">
    <source>
        <dbReference type="RuleBase" id="RU000688"/>
    </source>
</evidence>
<dbReference type="AlphaFoldDB" id="A0A401RTU3"/>
<dbReference type="PROSITE" id="PS50262">
    <property type="entry name" value="G_PROTEIN_RECEP_F1_2"/>
    <property type="match status" value="1"/>
</dbReference>
<dbReference type="GO" id="GO:0006955">
    <property type="term" value="P:immune response"/>
    <property type="evidence" value="ECO:0007669"/>
    <property type="project" value="TreeGrafter"/>
</dbReference>
<evidence type="ECO:0000256" key="3">
    <source>
        <dbReference type="ARBA" id="ARBA00022500"/>
    </source>
</evidence>
<keyword evidence="10" id="KW-0325">Glycoprotein</keyword>
<dbReference type="Pfam" id="PF00001">
    <property type="entry name" value="7tm_1"/>
    <property type="match status" value="1"/>
</dbReference>
<dbReference type="InterPro" id="IPR017452">
    <property type="entry name" value="GPCR_Rhodpsn_7TM"/>
</dbReference>
<feature type="domain" description="G-protein coupled receptors family 1 profile" evidence="15">
    <location>
        <begin position="85"/>
        <end position="336"/>
    </location>
</feature>
<name>A0A401RTU3_CHIPU</name>
<sequence>MLDGQENYFLNTQTDRQHQSLFEKKMAAIKIKVDDFPDILENYTDFENYASIPNVSPCLPFINSHSNNVVIAVFNSLVCFLAVTGNIIVLIVLLYNRWTISSTDVYLLHLAVADLLFAVTLPFWAVDAVSGWVFGDTMCKIISMLQEVNFYSGILLLACISIDRYLSIVHATLAHKQKRPFLIKLVCATVWGLAIALSLPILFKGEYHPEGFNRIICHELLDGASAAKWRVITRLLRHIIGFLIPLAAMVFCYSVTIWKLCQTRGFQKHKAMKVIIVVVLAFLICWFPHNITVFIDTLMRGKLIAETCDFRNNVDQALSATQILGFLHSCINPILYAFIGVKFRSNLIKLLVSKGIIEQSETSHERSVPISVSEFTSVNI</sequence>
<evidence type="ECO:0000256" key="11">
    <source>
        <dbReference type="ARBA" id="ARBA00023224"/>
    </source>
</evidence>
<comment type="subcellular location">
    <subcellularLocation>
        <location evidence="1">Cell membrane</location>
        <topology evidence="1">Multi-pass membrane protein</topology>
    </subcellularLocation>
</comment>
<keyword evidence="8" id="KW-1015">Disulfide bond</keyword>
<evidence type="ECO:0000256" key="6">
    <source>
        <dbReference type="ARBA" id="ARBA00023040"/>
    </source>
</evidence>
<dbReference type="InterPro" id="IPR050119">
    <property type="entry name" value="CCR1-9-like"/>
</dbReference>
<accession>A0A401RTU3</accession>
<evidence type="ECO:0000256" key="9">
    <source>
        <dbReference type="ARBA" id="ARBA00023170"/>
    </source>
</evidence>
<keyword evidence="2" id="KW-1003">Cell membrane</keyword>
<dbReference type="OMA" id="YSPCEIS"/>
<organism evidence="16 17">
    <name type="scientific">Chiloscyllium punctatum</name>
    <name type="common">Brownbanded bambooshark</name>
    <name type="synonym">Hemiscyllium punctatum</name>
    <dbReference type="NCBI Taxonomy" id="137246"/>
    <lineage>
        <taxon>Eukaryota</taxon>
        <taxon>Metazoa</taxon>
        <taxon>Chordata</taxon>
        <taxon>Craniata</taxon>
        <taxon>Vertebrata</taxon>
        <taxon>Chondrichthyes</taxon>
        <taxon>Elasmobranchii</taxon>
        <taxon>Galeomorphii</taxon>
        <taxon>Galeoidea</taxon>
        <taxon>Orectolobiformes</taxon>
        <taxon>Hemiscylliidae</taxon>
        <taxon>Chiloscyllium</taxon>
    </lineage>
</organism>
<comment type="similarity">
    <text evidence="13">Belongs to the G-protein coupled receptor 1 family.</text>
</comment>
<evidence type="ECO:0000256" key="7">
    <source>
        <dbReference type="ARBA" id="ARBA00023136"/>
    </source>
</evidence>
<dbReference type="PANTHER" id="PTHR10489:SF930">
    <property type="entry name" value="C-X-C CHEMOKINE RECEPTOR TYPE 1-LIKE"/>
    <property type="match status" value="1"/>
</dbReference>
<evidence type="ECO:0000256" key="12">
    <source>
        <dbReference type="ARBA" id="ARBA00034130"/>
    </source>
</evidence>
<feature type="transmembrane region" description="Helical" evidence="14">
    <location>
        <begin position="270"/>
        <end position="289"/>
    </location>
</feature>